<name>A0ABV3HG43_9ACTN</name>
<keyword evidence="4" id="KW-1185">Reference proteome</keyword>
<dbReference type="InterPro" id="IPR035472">
    <property type="entry name" value="RpiR-like_SIS"/>
</dbReference>
<evidence type="ECO:0000256" key="1">
    <source>
        <dbReference type="SAM" id="MobiDB-lite"/>
    </source>
</evidence>
<organism evidence="3 4">
    <name type="scientific">Nonomuraea bangladeshensis</name>
    <dbReference type="NCBI Taxonomy" id="404385"/>
    <lineage>
        <taxon>Bacteria</taxon>
        <taxon>Bacillati</taxon>
        <taxon>Actinomycetota</taxon>
        <taxon>Actinomycetes</taxon>
        <taxon>Streptosporangiales</taxon>
        <taxon>Streptosporangiaceae</taxon>
        <taxon>Nonomuraea</taxon>
    </lineage>
</organism>
<dbReference type="InterPro" id="IPR046348">
    <property type="entry name" value="SIS_dom_sf"/>
</dbReference>
<evidence type="ECO:0000259" key="2">
    <source>
        <dbReference type="PROSITE" id="PS51464"/>
    </source>
</evidence>
<dbReference type="SUPFAM" id="SSF53697">
    <property type="entry name" value="SIS domain"/>
    <property type="match status" value="1"/>
</dbReference>
<sequence length="176" mass="18243">MSIETGPAEPAALTDPADPRRRGAIRATAQAIGAARRTVVIGCGGGSGPARVLGRRGLTLGHDVRLALGSTTAQAVQVSQLQAGDCLVVLHLWRPARGLRGLTRLGRERGATVCVLTDLRSSPLAEEAHHLIVTPVEGFRDGPSRAAMAEDVHAVLAELAAPGSPGDGQPQRYMPS</sequence>
<gene>
    <name evidence="3" type="ORF">AB0K40_38825</name>
</gene>
<dbReference type="EMBL" id="JBFARM010000014">
    <property type="protein sequence ID" value="MEV4291495.1"/>
    <property type="molecule type" value="Genomic_DNA"/>
</dbReference>
<accession>A0ABV3HG43</accession>
<feature type="domain" description="SIS" evidence="2">
    <location>
        <begin position="28"/>
        <end position="165"/>
    </location>
</feature>
<dbReference type="RefSeq" id="WP_364460168.1">
    <property type="nucleotide sequence ID" value="NZ_JBFARM010000014.1"/>
</dbReference>
<dbReference type="InterPro" id="IPR001347">
    <property type="entry name" value="SIS_dom"/>
</dbReference>
<reference evidence="3 4" key="1">
    <citation type="submission" date="2024-06" db="EMBL/GenBank/DDBJ databases">
        <title>The Natural Products Discovery Center: Release of the First 8490 Sequenced Strains for Exploring Actinobacteria Biosynthetic Diversity.</title>
        <authorList>
            <person name="Kalkreuter E."/>
            <person name="Kautsar S.A."/>
            <person name="Yang D."/>
            <person name="Bader C.D."/>
            <person name="Teijaro C.N."/>
            <person name="Fluegel L."/>
            <person name="Davis C.M."/>
            <person name="Simpson J.R."/>
            <person name="Lauterbach L."/>
            <person name="Steele A.D."/>
            <person name="Gui C."/>
            <person name="Meng S."/>
            <person name="Li G."/>
            <person name="Viehrig K."/>
            <person name="Ye F."/>
            <person name="Su P."/>
            <person name="Kiefer A.F."/>
            <person name="Nichols A."/>
            <person name="Cepeda A.J."/>
            <person name="Yan W."/>
            <person name="Fan B."/>
            <person name="Jiang Y."/>
            <person name="Adhikari A."/>
            <person name="Zheng C.-J."/>
            <person name="Schuster L."/>
            <person name="Cowan T.M."/>
            <person name="Smanski M.J."/>
            <person name="Chevrette M.G."/>
            <person name="De Carvalho L.P.S."/>
            <person name="Shen B."/>
        </authorList>
    </citation>
    <scope>NUCLEOTIDE SEQUENCE [LARGE SCALE GENOMIC DNA]</scope>
    <source>
        <strain evidence="3 4">NPDC049574</strain>
    </source>
</reference>
<evidence type="ECO:0000313" key="3">
    <source>
        <dbReference type="EMBL" id="MEV4291495.1"/>
    </source>
</evidence>
<dbReference type="CDD" id="cd05013">
    <property type="entry name" value="SIS_RpiR"/>
    <property type="match status" value="1"/>
</dbReference>
<feature type="region of interest" description="Disordered" evidence="1">
    <location>
        <begin position="1"/>
        <end position="20"/>
    </location>
</feature>
<protein>
    <submittedName>
        <fullName evidence="3">SIS domain-containing protein</fullName>
    </submittedName>
</protein>
<dbReference type="PROSITE" id="PS51464">
    <property type="entry name" value="SIS"/>
    <property type="match status" value="1"/>
</dbReference>
<comment type="caution">
    <text evidence="3">The sequence shown here is derived from an EMBL/GenBank/DDBJ whole genome shotgun (WGS) entry which is preliminary data.</text>
</comment>
<dbReference type="Gene3D" id="3.40.50.10490">
    <property type="entry name" value="Glucose-6-phosphate isomerase like protein, domain 1"/>
    <property type="match status" value="1"/>
</dbReference>
<dbReference type="PANTHER" id="PTHR30514">
    <property type="entry name" value="GLUCOKINASE"/>
    <property type="match status" value="1"/>
</dbReference>
<dbReference type="InterPro" id="IPR047640">
    <property type="entry name" value="RpiR-like"/>
</dbReference>
<evidence type="ECO:0000313" key="4">
    <source>
        <dbReference type="Proteomes" id="UP001552427"/>
    </source>
</evidence>
<proteinExistence type="predicted"/>
<dbReference type="Proteomes" id="UP001552427">
    <property type="component" value="Unassembled WGS sequence"/>
</dbReference>